<evidence type="ECO:0000256" key="10">
    <source>
        <dbReference type="SAM" id="Phobius"/>
    </source>
</evidence>
<evidence type="ECO:0000256" key="9">
    <source>
        <dbReference type="ARBA" id="ARBA00022840"/>
    </source>
</evidence>
<feature type="transmembrane region" description="Helical" evidence="10">
    <location>
        <begin position="7"/>
        <end position="26"/>
    </location>
</feature>
<dbReference type="Gene3D" id="1.10.287.130">
    <property type="match status" value="1"/>
</dbReference>
<evidence type="ECO:0000256" key="3">
    <source>
        <dbReference type="ARBA" id="ARBA00012438"/>
    </source>
</evidence>
<keyword evidence="10" id="KW-0472">Membrane</keyword>
<dbReference type="GO" id="GO:0005886">
    <property type="term" value="C:plasma membrane"/>
    <property type="evidence" value="ECO:0007669"/>
    <property type="project" value="UniProtKB-SubCell"/>
</dbReference>
<evidence type="ECO:0000259" key="11">
    <source>
        <dbReference type="PROSITE" id="PS50109"/>
    </source>
</evidence>
<dbReference type="GO" id="GO:0000155">
    <property type="term" value="F:phosphorelay sensor kinase activity"/>
    <property type="evidence" value="ECO:0007669"/>
    <property type="project" value="InterPro"/>
</dbReference>
<proteinExistence type="predicted"/>
<dbReference type="SMART" id="SM00387">
    <property type="entry name" value="HATPase_c"/>
    <property type="match status" value="1"/>
</dbReference>
<dbReference type="SUPFAM" id="SSF55874">
    <property type="entry name" value="ATPase domain of HSP90 chaperone/DNA topoisomerase II/histidine kinase"/>
    <property type="match status" value="1"/>
</dbReference>
<dbReference type="PANTHER" id="PTHR44936:SF10">
    <property type="entry name" value="SENSOR PROTEIN RSTB"/>
    <property type="match status" value="1"/>
</dbReference>
<dbReference type="AlphaFoldDB" id="A0A7Z3BLW8"/>
<evidence type="ECO:0000256" key="6">
    <source>
        <dbReference type="ARBA" id="ARBA00022679"/>
    </source>
</evidence>
<dbReference type="Gene3D" id="3.30.450.170">
    <property type="entry name" value="Two-component histidine kinase, sensor domain"/>
    <property type="match status" value="1"/>
</dbReference>
<keyword evidence="6" id="KW-0808">Transferase</keyword>
<dbReference type="InterPro" id="IPR031930">
    <property type="entry name" value="HK_sensor"/>
</dbReference>
<accession>A0A7Z3BLW8</accession>
<dbReference type="CDD" id="cd06225">
    <property type="entry name" value="HAMP"/>
    <property type="match status" value="1"/>
</dbReference>
<evidence type="ECO:0000256" key="1">
    <source>
        <dbReference type="ARBA" id="ARBA00000085"/>
    </source>
</evidence>
<dbReference type="Pfam" id="PF00512">
    <property type="entry name" value="HisKA"/>
    <property type="match status" value="1"/>
</dbReference>
<dbReference type="CDD" id="cd00082">
    <property type="entry name" value="HisKA"/>
    <property type="match status" value="1"/>
</dbReference>
<dbReference type="InterPro" id="IPR036890">
    <property type="entry name" value="HATPase_C_sf"/>
</dbReference>
<keyword evidence="9" id="KW-0067">ATP-binding</keyword>
<keyword evidence="4" id="KW-1003">Cell membrane</keyword>
<dbReference type="InterPro" id="IPR036097">
    <property type="entry name" value="HisK_dim/P_sf"/>
</dbReference>
<dbReference type="InterPro" id="IPR003661">
    <property type="entry name" value="HisK_dim/P_dom"/>
</dbReference>
<dbReference type="InterPro" id="IPR038428">
    <property type="entry name" value="HK_sensor_dom_sf"/>
</dbReference>
<dbReference type="InterPro" id="IPR003594">
    <property type="entry name" value="HATPase_dom"/>
</dbReference>
<keyword evidence="10" id="KW-1133">Transmembrane helix</keyword>
<evidence type="ECO:0000256" key="2">
    <source>
        <dbReference type="ARBA" id="ARBA00004651"/>
    </source>
</evidence>
<dbReference type="Gene3D" id="1.10.8.500">
    <property type="entry name" value="HAMP domain in histidine kinase"/>
    <property type="match status" value="1"/>
</dbReference>
<dbReference type="InterPro" id="IPR003660">
    <property type="entry name" value="HAMP_dom"/>
</dbReference>
<dbReference type="EMBL" id="CP048833">
    <property type="protein sequence ID" value="QJP09191.1"/>
    <property type="molecule type" value="Genomic_DNA"/>
</dbReference>
<comment type="subcellular location">
    <subcellularLocation>
        <location evidence="2">Cell membrane</location>
        <topology evidence="2">Multi-pass membrane protein</topology>
    </subcellularLocation>
</comment>
<dbReference type="Pfam" id="PF00672">
    <property type="entry name" value="HAMP"/>
    <property type="match status" value="1"/>
</dbReference>
<reference evidence="13 14" key="1">
    <citation type="submission" date="2020-02" db="EMBL/GenBank/DDBJ databases">
        <title>Complete genome sequence of Pseudomonas multiresinivorans ORNL1.</title>
        <authorList>
            <person name="Podar M."/>
        </authorList>
    </citation>
    <scope>NUCLEOTIDE SEQUENCE [LARGE SCALE GENOMIC DNA]</scope>
    <source>
        <strain evidence="14">populi</strain>
    </source>
</reference>
<sequence>MRRHPLLWKLAALQVGFCLLLTWLIWTWGLSLERSTYFLGEADRDYLARYAEQAEMVFEQHGAEGVERFRQELSAAEDTWVAVIGDHLQSLGTTPLTAEESSHLTFMRKLDWPMSRRLQDELPYVSIEFPAHPERGRLVMQLPERLLPGGLTPWTHLFSHGVVPTLLAALLGLLIYRHLVLPLNRLRARADALRADDLDSEGPGTPLANRRDELGELALAFDHMAERLRHSLAQQRLLLRTLSHELRTPLARLRIAHDTDLPTEQLRERLDREINDMQRLLEDTLDLAWMDTERPQLEREPVLVLSVWEALREDACFESGWDSERLPCSLGTDCVVQVHLDSFAQAIENLLRNGIRHSPRDGKVRLDGWSEGGFWHLCISDDGPGVAEEDLERIFQPYQRLQPSESSGFGLGLAIARRGVELADGRLWAENGAKNGQVGLCLHLLLPALSAKSSPHKCLES</sequence>
<evidence type="ECO:0000313" key="13">
    <source>
        <dbReference type="EMBL" id="QJP09191.1"/>
    </source>
</evidence>
<evidence type="ECO:0000256" key="7">
    <source>
        <dbReference type="ARBA" id="ARBA00022741"/>
    </source>
</evidence>
<protein>
    <recommendedName>
        <fullName evidence="3">histidine kinase</fullName>
        <ecNumber evidence="3">2.7.13.3</ecNumber>
    </recommendedName>
</protein>
<dbReference type="PANTHER" id="PTHR44936">
    <property type="entry name" value="SENSOR PROTEIN CREC"/>
    <property type="match status" value="1"/>
</dbReference>
<dbReference type="Gene3D" id="3.30.565.10">
    <property type="entry name" value="Histidine kinase-like ATPase, C-terminal domain"/>
    <property type="match status" value="1"/>
</dbReference>
<keyword evidence="7" id="KW-0547">Nucleotide-binding</keyword>
<comment type="catalytic activity">
    <reaction evidence="1">
        <text>ATP + protein L-histidine = ADP + protein N-phospho-L-histidine.</text>
        <dbReference type="EC" id="2.7.13.3"/>
    </reaction>
</comment>
<dbReference type="SMART" id="SM00388">
    <property type="entry name" value="HisKA"/>
    <property type="match status" value="1"/>
</dbReference>
<name>A0A7Z3BLW8_9PSED</name>
<evidence type="ECO:0000313" key="14">
    <source>
        <dbReference type="Proteomes" id="UP000502549"/>
    </source>
</evidence>
<dbReference type="SMART" id="SM00304">
    <property type="entry name" value="HAMP"/>
    <property type="match status" value="1"/>
</dbReference>
<evidence type="ECO:0000256" key="5">
    <source>
        <dbReference type="ARBA" id="ARBA00022553"/>
    </source>
</evidence>
<dbReference type="InterPro" id="IPR004358">
    <property type="entry name" value="Sig_transdc_His_kin-like_C"/>
</dbReference>
<evidence type="ECO:0000259" key="12">
    <source>
        <dbReference type="PROSITE" id="PS50885"/>
    </source>
</evidence>
<dbReference type="InterPro" id="IPR050980">
    <property type="entry name" value="2C_sensor_his_kinase"/>
</dbReference>
<dbReference type="PRINTS" id="PR00344">
    <property type="entry name" value="BCTRLSENSOR"/>
</dbReference>
<dbReference type="Proteomes" id="UP000502549">
    <property type="component" value="Chromosome"/>
</dbReference>
<dbReference type="SUPFAM" id="SSF47384">
    <property type="entry name" value="Homodimeric domain of signal transducing histidine kinase"/>
    <property type="match status" value="1"/>
</dbReference>
<dbReference type="PROSITE" id="PS50885">
    <property type="entry name" value="HAMP"/>
    <property type="match status" value="1"/>
</dbReference>
<evidence type="ECO:0000256" key="8">
    <source>
        <dbReference type="ARBA" id="ARBA00022777"/>
    </source>
</evidence>
<dbReference type="RefSeq" id="WP_169938933.1">
    <property type="nucleotide sequence ID" value="NZ_CP048833.1"/>
</dbReference>
<dbReference type="SUPFAM" id="SSF158472">
    <property type="entry name" value="HAMP domain-like"/>
    <property type="match status" value="1"/>
</dbReference>
<gene>
    <name evidence="13" type="ORF">G4G71_15365</name>
</gene>
<dbReference type="GO" id="GO:0005524">
    <property type="term" value="F:ATP binding"/>
    <property type="evidence" value="ECO:0007669"/>
    <property type="project" value="UniProtKB-KW"/>
</dbReference>
<dbReference type="InterPro" id="IPR005467">
    <property type="entry name" value="His_kinase_dom"/>
</dbReference>
<organism evidence="13 14">
    <name type="scientific">Pseudomonas multiresinivorans</name>
    <dbReference type="NCBI Taxonomy" id="95301"/>
    <lineage>
        <taxon>Bacteria</taxon>
        <taxon>Pseudomonadati</taxon>
        <taxon>Pseudomonadota</taxon>
        <taxon>Gammaproteobacteria</taxon>
        <taxon>Pseudomonadales</taxon>
        <taxon>Pseudomonadaceae</taxon>
        <taxon>Pseudomonas</taxon>
    </lineage>
</organism>
<keyword evidence="8 13" id="KW-0418">Kinase</keyword>
<feature type="domain" description="Histidine kinase" evidence="11">
    <location>
        <begin position="241"/>
        <end position="450"/>
    </location>
</feature>
<dbReference type="Pfam" id="PF02518">
    <property type="entry name" value="HATPase_c"/>
    <property type="match status" value="1"/>
</dbReference>
<dbReference type="Pfam" id="PF16750">
    <property type="entry name" value="HK_sensor"/>
    <property type="match status" value="1"/>
</dbReference>
<keyword evidence="10" id="KW-0812">Transmembrane</keyword>
<keyword evidence="5" id="KW-0597">Phosphoprotein</keyword>
<dbReference type="EC" id="2.7.13.3" evidence="3"/>
<feature type="domain" description="HAMP" evidence="12">
    <location>
        <begin position="177"/>
        <end position="233"/>
    </location>
</feature>
<evidence type="ECO:0000256" key="4">
    <source>
        <dbReference type="ARBA" id="ARBA00022475"/>
    </source>
</evidence>
<dbReference type="KEGG" id="pmui:G4G71_15365"/>
<keyword evidence="14" id="KW-1185">Reference proteome</keyword>
<dbReference type="PROSITE" id="PS50109">
    <property type="entry name" value="HIS_KIN"/>
    <property type="match status" value="1"/>
</dbReference>